<dbReference type="InterPro" id="IPR000209">
    <property type="entry name" value="Peptidase_S8/S53_dom"/>
</dbReference>
<dbReference type="SUPFAM" id="SSF52743">
    <property type="entry name" value="Subtilisin-like"/>
    <property type="match status" value="1"/>
</dbReference>
<comment type="caution">
    <text evidence="6">Lacks conserved residue(s) required for the propagation of feature annotation.</text>
</comment>
<keyword evidence="12" id="KW-1185">Reference proteome</keyword>
<dbReference type="PROSITE" id="PS00136">
    <property type="entry name" value="SUBTILASE_ASP"/>
    <property type="match status" value="1"/>
</dbReference>
<dbReference type="Pfam" id="PF00082">
    <property type="entry name" value="Peptidase_S8"/>
    <property type="match status" value="1"/>
</dbReference>
<feature type="domain" description="C5a peptidase/Subtilisin-like protease SBT2-like Fn3-like" evidence="10">
    <location>
        <begin position="616"/>
        <end position="715"/>
    </location>
</feature>
<evidence type="ECO:0000256" key="8">
    <source>
        <dbReference type="SAM" id="SignalP"/>
    </source>
</evidence>
<dbReference type="PANTHER" id="PTHR43399">
    <property type="entry name" value="SUBTILISIN-RELATED"/>
    <property type="match status" value="1"/>
</dbReference>
<dbReference type="InterPro" id="IPR010435">
    <property type="entry name" value="C5a/SBT2-like_Fn3"/>
</dbReference>
<dbReference type="PROSITE" id="PS00138">
    <property type="entry name" value="SUBTILASE_SER"/>
    <property type="match status" value="1"/>
</dbReference>
<dbReference type="InterPro" id="IPR015500">
    <property type="entry name" value="Peptidase_S8_subtilisin-rel"/>
</dbReference>
<comment type="similarity">
    <text evidence="1 6 7">Belongs to the peptidase S8 family.</text>
</comment>
<dbReference type="PROSITE" id="PS51892">
    <property type="entry name" value="SUBTILASE"/>
    <property type="match status" value="1"/>
</dbReference>
<evidence type="ECO:0000256" key="2">
    <source>
        <dbReference type="ARBA" id="ARBA00022670"/>
    </source>
</evidence>
<dbReference type="PANTHER" id="PTHR43399:SF4">
    <property type="entry name" value="CELL WALL-ASSOCIATED PROTEASE"/>
    <property type="match status" value="1"/>
</dbReference>
<feature type="signal peptide" evidence="8">
    <location>
        <begin position="1"/>
        <end position="16"/>
    </location>
</feature>
<name>A0ABY0H8C0_9PEZI</name>
<keyword evidence="4 7" id="KW-0378">Hydrolase</keyword>
<evidence type="ECO:0000256" key="6">
    <source>
        <dbReference type="PROSITE-ProRule" id="PRU01240"/>
    </source>
</evidence>
<evidence type="ECO:0000313" key="12">
    <source>
        <dbReference type="Proteomes" id="UP000294003"/>
    </source>
</evidence>
<feature type="domain" description="Peptidase S8/S53" evidence="9">
    <location>
        <begin position="164"/>
        <end position="564"/>
    </location>
</feature>
<evidence type="ECO:0000256" key="1">
    <source>
        <dbReference type="ARBA" id="ARBA00011073"/>
    </source>
</evidence>
<evidence type="ECO:0000256" key="4">
    <source>
        <dbReference type="ARBA" id="ARBA00022801"/>
    </source>
</evidence>
<evidence type="ECO:0008006" key="13">
    <source>
        <dbReference type="Google" id="ProtNLM"/>
    </source>
</evidence>
<proteinExistence type="inferred from homology"/>
<evidence type="ECO:0000256" key="3">
    <source>
        <dbReference type="ARBA" id="ARBA00022729"/>
    </source>
</evidence>
<dbReference type="Pfam" id="PF06280">
    <property type="entry name" value="fn3_5"/>
    <property type="match status" value="1"/>
</dbReference>
<evidence type="ECO:0000259" key="10">
    <source>
        <dbReference type="Pfam" id="PF06280"/>
    </source>
</evidence>
<protein>
    <recommendedName>
        <fullName evidence="13">Peptidase S8/S53 domain-containing protein</fullName>
    </recommendedName>
</protein>
<evidence type="ECO:0000256" key="7">
    <source>
        <dbReference type="RuleBase" id="RU003355"/>
    </source>
</evidence>
<keyword evidence="5 7" id="KW-0720">Serine protease</keyword>
<dbReference type="InterPro" id="IPR051048">
    <property type="entry name" value="Peptidase_S8/S53_subtilisin"/>
</dbReference>
<accession>A0ABY0H8C0</accession>
<dbReference type="InterPro" id="IPR036852">
    <property type="entry name" value="Peptidase_S8/S53_dom_sf"/>
</dbReference>
<evidence type="ECO:0000256" key="5">
    <source>
        <dbReference type="ARBA" id="ARBA00022825"/>
    </source>
</evidence>
<feature type="chain" id="PRO_5046052694" description="Peptidase S8/S53 domain-containing protein" evidence="8">
    <location>
        <begin position="17"/>
        <end position="905"/>
    </location>
</feature>
<dbReference type="EMBL" id="QJNS01000111">
    <property type="protein sequence ID" value="RYO86706.1"/>
    <property type="molecule type" value="Genomic_DNA"/>
</dbReference>
<evidence type="ECO:0000259" key="9">
    <source>
        <dbReference type="Pfam" id="PF00082"/>
    </source>
</evidence>
<organism evidence="11 12">
    <name type="scientific">Monosporascus cannonballus</name>
    <dbReference type="NCBI Taxonomy" id="155416"/>
    <lineage>
        <taxon>Eukaryota</taxon>
        <taxon>Fungi</taxon>
        <taxon>Dikarya</taxon>
        <taxon>Ascomycota</taxon>
        <taxon>Pezizomycotina</taxon>
        <taxon>Sordariomycetes</taxon>
        <taxon>Xylariomycetidae</taxon>
        <taxon>Xylariales</taxon>
        <taxon>Xylariales incertae sedis</taxon>
        <taxon>Monosporascus</taxon>
    </lineage>
</organism>
<comment type="caution">
    <text evidence="11">The sequence shown here is derived from an EMBL/GenBank/DDBJ whole genome shotgun (WGS) entry which is preliminary data.</text>
</comment>
<gene>
    <name evidence="11" type="ORF">DL762_004629</name>
</gene>
<keyword evidence="2 7" id="KW-0645">Protease</keyword>
<dbReference type="PRINTS" id="PR00723">
    <property type="entry name" value="SUBTILISIN"/>
</dbReference>
<dbReference type="Proteomes" id="UP000294003">
    <property type="component" value="Unassembled WGS sequence"/>
</dbReference>
<dbReference type="InterPro" id="IPR023827">
    <property type="entry name" value="Peptidase_S8_Asp-AS"/>
</dbReference>
<evidence type="ECO:0000313" key="11">
    <source>
        <dbReference type="EMBL" id="RYO86706.1"/>
    </source>
</evidence>
<dbReference type="InterPro" id="IPR023828">
    <property type="entry name" value="Peptidase_S8_Ser-AS"/>
</dbReference>
<keyword evidence="3 8" id="KW-0732">Signal</keyword>
<dbReference type="Gene3D" id="3.40.50.200">
    <property type="entry name" value="Peptidase S8/S53 domain"/>
    <property type="match status" value="2"/>
</dbReference>
<reference evidence="11 12" key="1">
    <citation type="submission" date="2018-06" db="EMBL/GenBank/DDBJ databases">
        <title>Complete Genomes of Monosporascus.</title>
        <authorList>
            <person name="Robinson A.J."/>
            <person name="Natvig D.O."/>
        </authorList>
    </citation>
    <scope>NUCLEOTIDE SEQUENCE [LARGE SCALE GENOMIC DNA]</scope>
    <source>
        <strain evidence="11 12">CBS 609.92</strain>
    </source>
</reference>
<sequence length="905" mass="96884">MLRLFSFVSSIALASAAKRPRLVDGAFIVELSNEADGTGIMGRSLDQHAEFHKRAAESSLEYTVAHEYRSPGTYVGLSIRVAENGDSEAIAAQLSEFPGVVTVNPVYEMFLPEPIIGEFSAAEPFRSYSNPPPMPNAVPKLGENLASTLEMAGVDKLHNLGIKGKGIKIGIVDTGVDYRHPALGGGFGPGYKIAGGIVGMDALPDGDRTLNISGVAPEATLYIYKVFDCQLNGETTDRVMAAMLKAQADGVDIISMSLSIQESWQSGNDPLATVAGRLVDAGIAVIVAQGNAGSGSKYAPQLYRTSTPAELPTIISVGSITNKHFPLVYTLTDSRGDTIPYGALWPIESPGGLEVYLLDDGCASSSVWQDAVSFLEDRGRLNTTIIAFPVTDRCRYTSARSCCSGNSGPKYMMGLYADTSDPYLVDYEVASTGFFDDGTVQYIAVNANDSTTLLSNLETSGADQYRLFFNDSSYSSPAMYVGGKMDYFSSFGPNYLTYDLKPQISAPGGKILSTWPLGKQGYYTILSGTSMATPFVSGCYALVKSQFPNLSVAEILSLLQSTSNPVNWVYNDTMVAGTFQQGAGLVNAYDAIFYQSRVSPGQLLVSDNDRTTYGAVNITIENLSNSPKTYALSHLGASYSEPNPPNNPFFQQENQLPIYGSAEFESPTVELAAGQSTVVSFKILPPASGVKPGELPVFGGFITVASSDEELTVPYSGPPYSLYNAAYFTVFNSTPTNVMPSLSYKFPDGWRIDTDLLEVNASLPYRSVLSREQFTRGFRVDLVPANISIEPNLYGFDPAVAHEYRPSAAAAPASVFGLPSYGTLLNVTQLLNPSTINWPSGTGVTATLPNGTVYSPGPGDYRWLASVLRWGGDPHLLEDHETWLSAVIRLVNGPVDTPTGAVKGG</sequence>